<dbReference type="SUPFAM" id="SSF52540">
    <property type="entry name" value="P-loop containing nucleoside triphosphate hydrolases"/>
    <property type="match status" value="1"/>
</dbReference>
<dbReference type="InterPro" id="IPR027543">
    <property type="entry name" value="Lon_bac"/>
</dbReference>
<organism evidence="13">
    <name type="scientific">marine metagenome</name>
    <dbReference type="NCBI Taxonomy" id="408172"/>
    <lineage>
        <taxon>unclassified sequences</taxon>
        <taxon>metagenomes</taxon>
        <taxon>ecological metagenomes</taxon>
    </lineage>
</organism>
<dbReference type="InterPro" id="IPR003111">
    <property type="entry name" value="Lon_prtase_N"/>
</dbReference>
<keyword evidence="5" id="KW-0378">Hydrolase</keyword>
<comment type="catalytic activity">
    <reaction evidence="9">
        <text>Hydrolysis of proteins in presence of ATP.</text>
        <dbReference type="EC" id="3.4.21.53"/>
    </reaction>
</comment>
<evidence type="ECO:0000259" key="11">
    <source>
        <dbReference type="PROSITE" id="PS51786"/>
    </source>
</evidence>
<proteinExistence type="inferred from homology"/>
<dbReference type="InterPro" id="IPR008269">
    <property type="entry name" value="Lon_proteolytic"/>
</dbReference>
<dbReference type="Pfam" id="PF22667">
    <property type="entry name" value="Lon_lid"/>
    <property type="match status" value="1"/>
</dbReference>
<dbReference type="Gene3D" id="1.20.5.5270">
    <property type="match status" value="1"/>
</dbReference>
<dbReference type="InterPro" id="IPR027417">
    <property type="entry name" value="P-loop_NTPase"/>
</dbReference>
<dbReference type="NCBIfam" id="TIGR00763">
    <property type="entry name" value="lon"/>
    <property type="match status" value="1"/>
</dbReference>
<dbReference type="GO" id="GO:0043565">
    <property type="term" value="F:sequence-specific DNA binding"/>
    <property type="evidence" value="ECO:0007669"/>
    <property type="project" value="InterPro"/>
</dbReference>
<evidence type="ECO:0000256" key="1">
    <source>
        <dbReference type="ARBA" id="ARBA00004496"/>
    </source>
</evidence>
<sequence length="820" mass="91498">MPGGAQEKTTGPNQIALPMLPMRDIVVFPQMTAPFFIGRSLSIASLEKALEGDRQIFVVAQEDPLIEEPEAKDLFRVGTIGKVLQIMRLHNGTIKALFEAKTRGRLIEAHMDEPHFAAIVEPIPEEASDAPELHALSKNTRAEFKRYLKDVKRRTEGIEKLSIDSEDPHILADRIAPLLNMDLQKKQALLENNDPKKRLEIVYGRMLEEKEFKKVERKLKERVQGQIGRTQKEYYLNEQVKAIQKELGQGEDGKAEMEEYAKKIADMELSLEAREMAEKELQKLKMMPSMSSEANVVRNYIDWLLGMPWAEITEDNFDLEKAEKVLDARHYGLEKVKERIIEYLAVAQQVGKMKGPIICLVGPPGVGKTSLARSVAEALGRKFAHVSLGGVRDEAEIRGHRRTYIGAMPGKVIQSLRKVKHKNPLLLFDEIDKMSYGVMGDPAAALLEVLDPEQNHTFMDHYLEVEFDLSDVLFFCTANVQQDIPPALKDRMEIIRLSGYTELEKEHIAREHLLPKQIAENGLTSKQIQFQQKAILNIIRSYTREAGVRNLEREIAKACRKVATQLVKKTNLNKVVVTQKRVEKFLGVQRYKDGKAEEQNEIGTTCGLAWTQAGGELLVTEVNIMKGTGKLQLTGKLGDVMKESAQAALSYVRKNANQLGIYSSVFENTDIHIHVPAGAVPKDGPSAGVTIATSLVSAFTSIPVRRDVAMTGEITLRGNVLAIGGLKEKLLAAKRGIISTVMIPQNNEKNLSEVPDEILKGLVVNPVKSIEEVLKVALVQLPTSVIDPVDETVETTDSESQEVTIIPQTDIPESPRTYDA</sequence>
<dbReference type="GO" id="GO:0016887">
    <property type="term" value="F:ATP hydrolysis activity"/>
    <property type="evidence" value="ECO:0007669"/>
    <property type="project" value="InterPro"/>
</dbReference>
<dbReference type="Gene3D" id="3.30.230.10">
    <property type="match status" value="1"/>
</dbReference>
<protein>
    <recommendedName>
        <fullName evidence="10">endopeptidase La</fullName>
        <ecNumber evidence="10">3.4.21.53</ecNumber>
    </recommendedName>
</protein>
<dbReference type="GO" id="GO:0006508">
    <property type="term" value="P:proteolysis"/>
    <property type="evidence" value="ECO:0007669"/>
    <property type="project" value="UniProtKB-KW"/>
</dbReference>
<dbReference type="Pfam" id="PF02190">
    <property type="entry name" value="LON_substr_bdg"/>
    <property type="match status" value="1"/>
</dbReference>
<keyword evidence="2" id="KW-0963">Cytoplasm</keyword>
<dbReference type="InterPro" id="IPR004815">
    <property type="entry name" value="Lon_bac/euk-typ"/>
</dbReference>
<evidence type="ECO:0000256" key="8">
    <source>
        <dbReference type="ARBA" id="ARBA00023016"/>
    </source>
</evidence>
<dbReference type="Gene3D" id="3.40.50.300">
    <property type="entry name" value="P-loop containing nucleotide triphosphate hydrolases"/>
    <property type="match status" value="1"/>
</dbReference>
<dbReference type="PROSITE" id="PS51787">
    <property type="entry name" value="LON_N"/>
    <property type="match status" value="1"/>
</dbReference>
<dbReference type="InterPro" id="IPR027065">
    <property type="entry name" value="Lon_Prtase"/>
</dbReference>
<dbReference type="InterPro" id="IPR008268">
    <property type="entry name" value="Peptidase_S16_AS"/>
</dbReference>
<dbReference type="InterPro" id="IPR014721">
    <property type="entry name" value="Ribsml_uS5_D2-typ_fold_subgr"/>
</dbReference>
<dbReference type="InterPro" id="IPR015947">
    <property type="entry name" value="PUA-like_sf"/>
</dbReference>
<dbReference type="GO" id="GO:0030163">
    <property type="term" value="P:protein catabolic process"/>
    <property type="evidence" value="ECO:0007669"/>
    <property type="project" value="InterPro"/>
</dbReference>
<keyword evidence="4" id="KW-0547">Nucleotide-binding</keyword>
<keyword evidence="6" id="KW-0720">Serine protease</keyword>
<accession>A0A381NZZ6</accession>
<dbReference type="InterPro" id="IPR020568">
    <property type="entry name" value="Ribosomal_Su5_D2-typ_SF"/>
</dbReference>
<dbReference type="PIRSF" id="PIRSF001174">
    <property type="entry name" value="Lon_proteas"/>
    <property type="match status" value="1"/>
</dbReference>
<dbReference type="CDD" id="cd19500">
    <property type="entry name" value="RecA-like_Lon"/>
    <property type="match status" value="1"/>
</dbReference>
<dbReference type="Pfam" id="PF05362">
    <property type="entry name" value="Lon_C"/>
    <property type="match status" value="1"/>
</dbReference>
<feature type="domain" description="Lon N-terminal" evidence="12">
    <location>
        <begin position="17"/>
        <end position="210"/>
    </location>
</feature>
<dbReference type="GO" id="GO:0004176">
    <property type="term" value="F:ATP-dependent peptidase activity"/>
    <property type="evidence" value="ECO:0007669"/>
    <property type="project" value="InterPro"/>
</dbReference>
<evidence type="ECO:0000256" key="10">
    <source>
        <dbReference type="ARBA" id="ARBA00066743"/>
    </source>
</evidence>
<dbReference type="GO" id="GO:0005737">
    <property type="term" value="C:cytoplasm"/>
    <property type="evidence" value="ECO:0007669"/>
    <property type="project" value="UniProtKB-SubCell"/>
</dbReference>
<dbReference type="NCBIfam" id="NF008053">
    <property type="entry name" value="PRK10787.1"/>
    <property type="match status" value="1"/>
</dbReference>
<dbReference type="EC" id="3.4.21.53" evidence="10"/>
<evidence type="ECO:0000259" key="12">
    <source>
        <dbReference type="PROSITE" id="PS51787"/>
    </source>
</evidence>
<dbReference type="PROSITE" id="PS01046">
    <property type="entry name" value="LON_SER"/>
    <property type="match status" value="1"/>
</dbReference>
<dbReference type="HAMAP" id="MF_01973">
    <property type="entry name" value="lon_bact"/>
    <property type="match status" value="1"/>
</dbReference>
<name>A0A381NZZ6_9ZZZZ</name>
<dbReference type="InterPro" id="IPR046336">
    <property type="entry name" value="Lon_prtase_N_sf"/>
</dbReference>
<dbReference type="PRINTS" id="PR00830">
    <property type="entry name" value="ENDOLAPTASE"/>
</dbReference>
<keyword evidence="7" id="KW-0067">ATP-binding</keyword>
<gene>
    <name evidence="13" type="ORF">METZ01_LOCUS12658</name>
</gene>
<dbReference type="FunFam" id="1.20.5.5270:FF:000002">
    <property type="entry name" value="Lon protease homolog"/>
    <property type="match status" value="1"/>
</dbReference>
<dbReference type="SMART" id="SM00382">
    <property type="entry name" value="AAA"/>
    <property type="match status" value="1"/>
</dbReference>
<reference evidence="13" key="1">
    <citation type="submission" date="2018-05" db="EMBL/GenBank/DDBJ databases">
        <authorList>
            <person name="Lanie J.A."/>
            <person name="Ng W.-L."/>
            <person name="Kazmierczak K.M."/>
            <person name="Andrzejewski T.M."/>
            <person name="Davidsen T.M."/>
            <person name="Wayne K.J."/>
            <person name="Tettelin H."/>
            <person name="Glass J.I."/>
            <person name="Rusch D."/>
            <person name="Podicherti R."/>
            <person name="Tsui H.-C.T."/>
            <person name="Winkler M.E."/>
        </authorList>
    </citation>
    <scope>NUCLEOTIDE SEQUENCE</scope>
</reference>
<dbReference type="GO" id="GO:0005524">
    <property type="term" value="F:ATP binding"/>
    <property type="evidence" value="ECO:0007669"/>
    <property type="project" value="UniProtKB-KW"/>
</dbReference>
<dbReference type="Gene3D" id="2.30.130.40">
    <property type="entry name" value="LON domain-like"/>
    <property type="match status" value="1"/>
</dbReference>
<evidence type="ECO:0000256" key="2">
    <source>
        <dbReference type="ARBA" id="ARBA00022490"/>
    </source>
</evidence>
<dbReference type="FunFam" id="3.40.50.300:FF:000021">
    <property type="entry name" value="Lon protease homolog"/>
    <property type="match status" value="1"/>
</dbReference>
<dbReference type="SUPFAM" id="SSF88697">
    <property type="entry name" value="PUA domain-like"/>
    <property type="match status" value="1"/>
</dbReference>
<evidence type="ECO:0000256" key="4">
    <source>
        <dbReference type="ARBA" id="ARBA00022741"/>
    </source>
</evidence>
<dbReference type="AlphaFoldDB" id="A0A381NZZ6"/>
<dbReference type="GO" id="GO:0004252">
    <property type="term" value="F:serine-type endopeptidase activity"/>
    <property type="evidence" value="ECO:0007669"/>
    <property type="project" value="UniProtKB-EC"/>
</dbReference>
<evidence type="ECO:0000256" key="6">
    <source>
        <dbReference type="ARBA" id="ARBA00022825"/>
    </source>
</evidence>
<keyword evidence="8" id="KW-0346">Stress response</keyword>
<dbReference type="Gene3D" id="1.20.58.1480">
    <property type="match status" value="1"/>
</dbReference>
<dbReference type="PANTHER" id="PTHR10046">
    <property type="entry name" value="ATP DEPENDENT LON PROTEASE FAMILY MEMBER"/>
    <property type="match status" value="1"/>
</dbReference>
<feature type="domain" description="Lon proteolytic" evidence="11">
    <location>
        <begin position="599"/>
        <end position="780"/>
    </location>
</feature>
<comment type="subcellular location">
    <subcellularLocation>
        <location evidence="1">Cytoplasm</location>
    </subcellularLocation>
</comment>
<dbReference type="InterPro" id="IPR054594">
    <property type="entry name" value="Lon_lid"/>
</dbReference>
<evidence type="ECO:0000256" key="9">
    <source>
        <dbReference type="ARBA" id="ARBA00050665"/>
    </source>
</evidence>
<evidence type="ECO:0000313" key="13">
    <source>
        <dbReference type="EMBL" id="SUZ59804.1"/>
    </source>
</evidence>
<dbReference type="InterPro" id="IPR003959">
    <property type="entry name" value="ATPase_AAA_core"/>
</dbReference>
<dbReference type="SUPFAM" id="SSF54211">
    <property type="entry name" value="Ribosomal protein S5 domain 2-like"/>
    <property type="match status" value="1"/>
</dbReference>
<dbReference type="Gene3D" id="1.10.8.60">
    <property type="match status" value="1"/>
</dbReference>
<dbReference type="EMBL" id="UINC01000699">
    <property type="protein sequence ID" value="SUZ59804.1"/>
    <property type="molecule type" value="Genomic_DNA"/>
</dbReference>
<evidence type="ECO:0000256" key="3">
    <source>
        <dbReference type="ARBA" id="ARBA00022670"/>
    </source>
</evidence>
<keyword evidence="3" id="KW-0645">Protease</keyword>
<dbReference type="SMART" id="SM00464">
    <property type="entry name" value="LON"/>
    <property type="match status" value="1"/>
</dbReference>
<evidence type="ECO:0000256" key="5">
    <source>
        <dbReference type="ARBA" id="ARBA00022801"/>
    </source>
</evidence>
<evidence type="ECO:0000256" key="7">
    <source>
        <dbReference type="ARBA" id="ARBA00022840"/>
    </source>
</evidence>
<dbReference type="Pfam" id="PF00004">
    <property type="entry name" value="AAA"/>
    <property type="match status" value="1"/>
</dbReference>
<dbReference type="InterPro" id="IPR003593">
    <property type="entry name" value="AAA+_ATPase"/>
</dbReference>
<dbReference type="PROSITE" id="PS51786">
    <property type="entry name" value="LON_PROTEOLYTIC"/>
    <property type="match status" value="1"/>
</dbReference>